<evidence type="ECO:0000313" key="2">
    <source>
        <dbReference type="EMBL" id="CAD2173359.1"/>
    </source>
</evidence>
<dbReference type="AlphaFoldDB" id="A0A6V7VEF0"/>
<comment type="caution">
    <text evidence="2">The sequence shown here is derived from an EMBL/GenBank/DDBJ whole genome shotgun (WGS) entry which is preliminary data.</text>
</comment>
<reference evidence="2 3" key="1">
    <citation type="submission" date="2020-08" db="EMBL/GenBank/DDBJ databases">
        <authorList>
            <person name="Koutsovoulos G."/>
            <person name="Danchin GJ E."/>
        </authorList>
    </citation>
    <scope>NUCLEOTIDE SEQUENCE [LARGE SCALE GENOMIC DNA]</scope>
</reference>
<evidence type="ECO:0000313" key="3">
    <source>
        <dbReference type="Proteomes" id="UP000580250"/>
    </source>
</evidence>
<name>A0A6V7VEF0_MELEN</name>
<gene>
    <name evidence="2" type="ORF">MENT_LOCUS24963</name>
</gene>
<dbReference type="Proteomes" id="UP000580250">
    <property type="component" value="Unassembled WGS sequence"/>
</dbReference>
<accession>A0A6V7VEF0</accession>
<feature type="compositionally biased region" description="Polar residues" evidence="1">
    <location>
        <begin position="64"/>
        <end position="73"/>
    </location>
</feature>
<sequence>MDNNLTRYQNLLLRQVILQSIAESMRDAIKLHPLPGSLQNAPLMEINVEIQSKKDDDKTDDLQHNNSPNQEKSAFSIKATIPNNEMPLSLEDDYFGTCSYNSDDTHVWDPLNIPESDATSISLTSTNAELFMPIQSEDDRASSPELGVPHPLIFRKSNFSNSRSK</sequence>
<feature type="region of interest" description="Disordered" evidence="1">
    <location>
        <begin position="55"/>
        <end position="77"/>
    </location>
</feature>
<evidence type="ECO:0000256" key="1">
    <source>
        <dbReference type="SAM" id="MobiDB-lite"/>
    </source>
</evidence>
<proteinExistence type="predicted"/>
<dbReference type="EMBL" id="CAJEWN010000216">
    <property type="protein sequence ID" value="CAD2173359.1"/>
    <property type="molecule type" value="Genomic_DNA"/>
</dbReference>
<protein>
    <submittedName>
        <fullName evidence="2">Uncharacterized protein</fullName>
    </submittedName>
</protein>
<organism evidence="2 3">
    <name type="scientific">Meloidogyne enterolobii</name>
    <name type="common">Root-knot nematode worm</name>
    <name type="synonym">Meloidogyne mayaguensis</name>
    <dbReference type="NCBI Taxonomy" id="390850"/>
    <lineage>
        <taxon>Eukaryota</taxon>
        <taxon>Metazoa</taxon>
        <taxon>Ecdysozoa</taxon>
        <taxon>Nematoda</taxon>
        <taxon>Chromadorea</taxon>
        <taxon>Rhabditida</taxon>
        <taxon>Tylenchina</taxon>
        <taxon>Tylenchomorpha</taxon>
        <taxon>Tylenchoidea</taxon>
        <taxon>Meloidogynidae</taxon>
        <taxon>Meloidogyninae</taxon>
        <taxon>Meloidogyne</taxon>
    </lineage>
</organism>